<evidence type="ECO:0000256" key="4">
    <source>
        <dbReference type="ARBA" id="ARBA00022989"/>
    </source>
</evidence>
<keyword evidence="3" id="KW-0133">Cell shape</keyword>
<dbReference type="EMBL" id="JAMJEV010000010">
    <property type="protein sequence ID" value="MDO0823829.1"/>
    <property type="molecule type" value="Genomic_DNA"/>
</dbReference>
<evidence type="ECO:0000256" key="2">
    <source>
        <dbReference type="ARBA" id="ARBA00022692"/>
    </source>
</evidence>
<proteinExistence type="predicted"/>
<feature type="transmembrane region" description="Helical" evidence="6">
    <location>
        <begin position="52"/>
        <end position="71"/>
    </location>
</feature>
<accession>A0ABT8QTC3</accession>
<organism evidence="7 8">
    <name type="scientific">Desulfosporosinus nitroreducens</name>
    <dbReference type="NCBI Taxonomy" id="2018668"/>
    <lineage>
        <taxon>Bacteria</taxon>
        <taxon>Bacillati</taxon>
        <taxon>Bacillota</taxon>
        <taxon>Clostridia</taxon>
        <taxon>Eubacteriales</taxon>
        <taxon>Desulfitobacteriaceae</taxon>
        <taxon>Desulfosporosinus</taxon>
    </lineage>
</organism>
<dbReference type="Proteomes" id="UP001176021">
    <property type="component" value="Unassembled WGS sequence"/>
</dbReference>
<keyword evidence="2 6" id="KW-0812">Transmembrane</keyword>
<keyword evidence="4 6" id="KW-1133">Transmembrane helix</keyword>
<keyword evidence="5 6" id="KW-0472">Membrane</keyword>
<evidence type="ECO:0000256" key="1">
    <source>
        <dbReference type="ARBA" id="ARBA00004141"/>
    </source>
</evidence>
<evidence type="ECO:0000256" key="5">
    <source>
        <dbReference type="ARBA" id="ARBA00023136"/>
    </source>
</evidence>
<evidence type="ECO:0000256" key="6">
    <source>
        <dbReference type="SAM" id="Phobius"/>
    </source>
</evidence>
<dbReference type="InterPro" id="IPR001182">
    <property type="entry name" value="FtsW/RodA"/>
</dbReference>
<evidence type="ECO:0000313" key="8">
    <source>
        <dbReference type="Proteomes" id="UP001176021"/>
    </source>
</evidence>
<name>A0ABT8QTC3_9FIRM</name>
<evidence type="ECO:0000313" key="7">
    <source>
        <dbReference type="EMBL" id="MDO0823829.1"/>
    </source>
</evidence>
<evidence type="ECO:0000256" key="3">
    <source>
        <dbReference type="ARBA" id="ARBA00022960"/>
    </source>
</evidence>
<reference evidence="7" key="1">
    <citation type="submission" date="2022-05" db="EMBL/GenBank/DDBJ databases">
        <title>Expanded diversity of anoxic marine methylotrophy in a Black Sea sulfate reducing microorganism.</title>
        <authorList>
            <person name="Fischer P.Q."/>
            <person name="Stams A.J.M."/>
            <person name="Villanueva L."/>
            <person name="Sousa D.Z."/>
        </authorList>
    </citation>
    <scope>NUCLEOTIDE SEQUENCE</scope>
    <source>
        <strain evidence="7">P130</strain>
    </source>
</reference>
<dbReference type="RefSeq" id="WP_302048999.1">
    <property type="nucleotide sequence ID" value="NZ_JAMJEV010000010.1"/>
</dbReference>
<gene>
    <name evidence="7" type="ORF">M8H41_13315</name>
</gene>
<sequence length="111" mass="12237">MPIILCKKQKSVLGFLVSLAIISTFSAQFILYISSNLGFWRLDPLSLPLISYGGRALVTNMCLIGLLLSVFRTGDLVTDKDEESVGGINSSRFIQYDNGQIIINLKSHSIK</sequence>
<comment type="caution">
    <text evidence="7">The sequence shown here is derived from an EMBL/GenBank/DDBJ whole genome shotgun (WGS) entry which is preliminary data.</text>
</comment>
<feature type="transmembrane region" description="Helical" evidence="6">
    <location>
        <begin position="12"/>
        <end position="32"/>
    </location>
</feature>
<keyword evidence="8" id="KW-1185">Reference proteome</keyword>
<dbReference type="Pfam" id="PF01098">
    <property type="entry name" value="FTSW_RODA_SPOVE"/>
    <property type="match status" value="1"/>
</dbReference>
<comment type="subcellular location">
    <subcellularLocation>
        <location evidence="1">Membrane</location>
        <topology evidence="1">Multi-pass membrane protein</topology>
    </subcellularLocation>
</comment>
<protein>
    <submittedName>
        <fullName evidence="7">FtsW/RodA/SpoVE family cell cycle protein</fullName>
    </submittedName>
</protein>